<organism evidence="12 13">
    <name type="scientific">Cetobacterium ceti</name>
    <dbReference type="NCBI Taxonomy" id="180163"/>
    <lineage>
        <taxon>Bacteria</taxon>
        <taxon>Fusobacteriati</taxon>
        <taxon>Fusobacteriota</taxon>
        <taxon>Fusobacteriia</taxon>
        <taxon>Fusobacteriales</taxon>
        <taxon>Fusobacteriaceae</taxon>
        <taxon>Cetobacterium</taxon>
    </lineage>
</organism>
<evidence type="ECO:0000256" key="1">
    <source>
        <dbReference type="ARBA" id="ARBA00004383"/>
    </source>
</evidence>
<keyword evidence="8" id="KW-1133">Transmembrane helix</keyword>
<evidence type="ECO:0000256" key="3">
    <source>
        <dbReference type="ARBA" id="ARBA00022448"/>
    </source>
</evidence>
<feature type="compositionally biased region" description="Basic and acidic residues" evidence="10">
    <location>
        <begin position="89"/>
        <end position="108"/>
    </location>
</feature>
<dbReference type="GO" id="GO:0055085">
    <property type="term" value="P:transmembrane transport"/>
    <property type="evidence" value="ECO:0007669"/>
    <property type="project" value="InterPro"/>
</dbReference>
<evidence type="ECO:0000256" key="10">
    <source>
        <dbReference type="SAM" id="MobiDB-lite"/>
    </source>
</evidence>
<dbReference type="Pfam" id="PF03544">
    <property type="entry name" value="TonB_C"/>
    <property type="match status" value="1"/>
</dbReference>
<keyword evidence="4" id="KW-1003">Cell membrane</keyword>
<evidence type="ECO:0000256" key="2">
    <source>
        <dbReference type="ARBA" id="ARBA00006555"/>
    </source>
</evidence>
<keyword evidence="6" id="KW-0812">Transmembrane</keyword>
<feature type="compositionally biased region" description="Basic and acidic residues" evidence="10">
    <location>
        <begin position="53"/>
        <end position="80"/>
    </location>
</feature>
<accession>A0A1T4NCQ9</accession>
<evidence type="ECO:0000256" key="9">
    <source>
        <dbReference type="ARBA" id="ARBA00023136"/>
    </source>
</evidence>
<evidence type="ECO:0000256" key="7">
    <source>
        <dbReference type="ARBA" id="ARBA00022927"/>
    </source>
</evidence>
<dbReference type="InterPro" id="IPR051045">
    <property type="entry name" value="TonB-dependent_transducer"/>
</dbReference>
<keyword evidence="5" id="KW-0997">Cell inner membrane</keyword>
<evidence type="ECO:0000313" key="12">
    <source>
        <dbReference type="EMBL" id="SJZ77082.1"/>
    </source>
</evidence>
<dbReference type="PROSITE" id="PS52015">
    <property type="entry name" value="TONB_CTD"/>
    <property type="match status" value="1"/>
</dbReference>
<protein>
    <submittedName>
        <fullName evidence="12">TonB family C-terminal domain-containing protein</fullName>
    </submittedName>
</protein>
<dbReference type="GO" id="GO:0031992">
    <property type="term" value="F:energy transducer activity"/>
    <property type="evidence" value="ECO:0007669"/>
    <property type="project" value="TreeGrafter"/>
</dbReference>
<dbReference type="Gene3D" id="3.30.2420.10">
    <property type="entry name" value="TonB"/>
    <property type="match status" value="1"/>
</dbReference>
<name>A0A1T4NCQ9_9FUSO</name>
<keyword evidence="13" id="KW-1185">Reference proteome</keyword>
<evidence type="ECO:0000256" key="6">
    <source>
        <dbReference type="ARBA" id="ARBA00022692"/>
    </source>
</evidence>
<keyword evidence="3" id="KW-0813">Transport</keyword>
<dbReference type="InterPro" id="IPR006260">
    <property type="entry name" value="TonB/TolA_C"/>
</dbReference>
<evidence type="ECO:0000256" key="4">
    <source>
        <dbReference type="ARBA" id="ARBA00022475"/>
    </source>
</evidence>
<feature type="domain" description="TonB C-terminal" evidence="11">
    <location>
        <begin position="139"/>
        <end position="230"/>
    </location>
</feature>
<dbReference type="InterPro" id="IPR037682">
    <property type="entry name" value="TonB_C"/>
</dbReference>
<keyword evidence="7" id="KW-0653">Protein transport</keyword>
<keyword evidence="9" id="KW-0472">Membrane</keyword>
<dbReference type="PANTHER" id="PTHR33446">
    <property type="entry name" value="PROTEIN TONB-RELATED"/>
    <property type="match status" value="1"/>
</dbReference>
<proteinExistence type="inferred from homology"/>
<evidence type="ECO:0000256" key="8">
    <source>
        <dbReference type="ARBA" id="ARBA00022989"/>
    </source>
</evidence>
<dbReference type="SUPFAM" id="SSF74653">
    <property type="entry name" value="TolA/TonB C-terminal domain"/>
    <property type="match status" value="1"/>
</dbReference>
<sequence>MKIFMISLLLNLGILFLKLPQKDIQNFKLTNSNKISVKISMGGQNSLAGARTKKVEEEKIEESPKKEEIKKEKKIPEKVNKKGKKKPKKDQSTQPKKEKQKISEKEINSENNVNSIGNQMASNIFQNSDGGLIASSADGIEFTILRAVDPEYPIMAERIRYKKIVIIKVKFLVGYNGEIENIEILNGMEKFGFNKSVEKALQSWRFRPILYKNKPLKVYFTKEFKFMNKF</sequence>
<evidence type="ECO:0000256" key="5">
    <source>
        <dbReference type="ARBA" id="ARBA00022519"/>
    </source>
</evidence>
<dbReference type="NCBIfam" id="TIGR01352">
    <property type="entry name" value="tonB_Cterm"/>
    <property type="match status" value="1"/>
</dbReference>
<dbReference type="Proteomes" id="UP000191153">
    <property type="component" value="Unassembled WGS sequence"/>
</dbReference>
<dbReference type="OrthoDB" id="87839at2"/>
<dbReference type="AlphaFoldDB" id="A0A1T4NCQ9"/>
<feature type="region of interest" description="Disordered" evidence="10">
    <location>
        <begin position="46"/>
        <end position="113"/>
    </location>
</feature>
<gene>
    <name evidence="12" type="ORF">SAMN02745174_01502</name>
</gene>
<dbReference type="PANTHER" id="PTHR33446:SF2">
    <property type="entry name" value="PROTEIN TONB"/>
    <property type="match status" value="1"/>
</dbReference>
<reference evidence="12 13" key="1">
    <citation type="submission" date="2017-02" db="EMBL/GenBank/DDBJ databases">
        <authorList>
            <person name="Peterson S.W."/>
        </authorList>
    </citation>
    <scope>NUCLEOTIDE SEQUENCE [LARGE SCALE GENOMIC DNA]</scope>
    <source>
        <strain evidence="12 13">ATCC 700028</strain>
    </source>
</reference>
<dbReference type="RefSeq" id="WP_159443593.1">
    <property type="nucleotide sequence ID" value="NZ_FUWX01000010.1"/>
</dbReference>
<dbReference type="EMBL" id="FUWX01000010">
    <property type="protein sequence ID" value="SJZ77082.1"/>
    <property type="molecule type" value="Genomic_DNA"/>
</dbReference>
<evidence type="ECO:0000259" key="11">
    <source>
        <dbReference type="PROSITE" id="PS52015"/>
    </source>
</evidence>
<dbReference type="GO" id="GO:0098797">
    <property type="term" value="C:plasma membrane protein complex"/>
    <property type="evidence" value="ECO:0007669"/>
    <property type="project" value="TreeGrafter"/>
</dbReference>
<dbReference type="GO" id="GO:0015031">
    <property type="term" value="P:protein transport"/>
    <property type="evidence" value="ECO:0007669"/>
    <property type="project" value="UniProtKB-KW"/>
</dbReference>
<dbReference type="STRING" id="180163.SAMN02745174_01502"/>
<comment type="subcellular location">
    <subcellularLocation>
        <location evidence="1">Cell inner membrane</location>
        <topology evidence="1">Single-pass membrane protein</topology>
        <orientation evidence="1">Periplasmic side</orientation>
    </subcellularLocation>
</comment>
<comment type="similarity">
    <text evidence="2">Belongs to the TonB family.</text>
</comment>
<evidence type="ECO:0000313" key="13">
    <source>
        <dbReference type="Proteomes" id="UP000191153"/>
    </source>
</evidence>